<dbReference type="InterPro" id="IPR029150">
    <property type="entry name" value="dCache_3"/>
</dbReference>
<dbReference type="Pfam" id="PF14827">
    <property type="entry name" value="dCache_3"/>
    <property type="match status" value="1"/>
</dbReference>
<dbReference type="CDD" id="cd01949">
    <property type="entry name" value="GGDEF"/>
    <property type="match status" value="1"/>
</dbReference>
<evidence type="ECO:0000259" key="4">
    <source>
        <dbReference type="PROSITE" id="PS50887"/>
    </source>
</evidence>
<sequence length="784" mass="86610">MFKSYRTRLVVVFILVLTVVQLGTAVSVLTAMHEDRLKQQQKSLDVGINVFLDVLKNRSKELNKSLSVLAADFGFRQAIATGEQETIASVLENQGNRIDADIVVLLSPSGELISASLPRVDEPEIKALNTLAEGANNFSSSTVLDVDGVSYQFVLQPVKAPLLIAWVGMGFVLDQKVAQDAQAITGVDVSFIHFSPDQSPSISSTLAKSEQADFLNGLAELPNMAKMAKEGLPKNYLSYSILLNEKSNDQWAVLHLSNLPWELSYIQLRNSLLLIFTVTLSLALLVSLWLSGSLSRPIMNLVRYAQEIGKGEHPEPIVDAPTELQSLASSMNEMQSHVASREADLKYQSCHDSLTGLHNRESAKQMLREVNGDLAGHLVLLDLQRFRHINDMIGFANADALLVRFARRLETITPAADFIARVDGDAFLLLYKNGINREQLCDTLDELEQPFPVRGSNIVLTVRAGVLDLIQHGGSVDVILRRVEIALAKACLENKALATYLAGEDEQYQRELTIISDLTAGLAQGQFHLEFQPKVNIQTNVCRDAEALIRWQHPDLGFIPPDEFIRLAEHSGNIGLVSEWVLQQAVVQIADWRKQGLELKVAVNLSAHDLLNLQLPTLIQDLLQQHQVPARALAIEVTEGAVMKDPQTVIAVLQVFKNLGISVAIDDFGTGQSSLAYLKVLPVNEVKIDRCFIQDMLYNQNDTMIVETTIALSHGLGYSVTAEGVEEQEGIAYLRERGCDVIQGYVYSKPLKANEFSNWLQAFNQANSSAPNENHSKPLHSSLY</sequence>
<dbReference type="RefSeq" id="WP_233052180.1">
    <property type="nucleotide sequence ID" value="NZ_JAIMJA010000006.1"/>
</dbReference>
<feature type="domain" description="EAL" evidence="2">
    <location>
        <begin position="511"/>
        <end position="764"/>
    </location>
</feature>
<dbReference type="InterPro" id="IPR050706">
    <property type="entry name" value="Cyclic-di-GMP_PDE-like"/>
</dbReference>
<dbReference type="PROSITE" id="PS50883">
    <property type="entry name" value="EAL"/>
    <property type="match status" value="1"/>
</dbReference>
<evidence type="ECO:0000313" key="6">
    <source>
        <dbReference type="Proteomes" id="UP001201273"/>
    </source>
</evidence>
<name>A0ABS8W8F9_9GAMM</name>
<feature type="domain" description="HAMP" evidence="3">
    <location>
        <begin position="292"/>
        <end position="343"/>
    </location>
</feature>
<dbReference type="SUPFAM" id="SSF141868">
    <property type="entry name" value="EAL domain-like"/>
    <property type="match status" value="1"/>
</dbReference>
<feature type="transmembrane region" description="Helical" evidence="1">
    <location>
        <begin position="272"/>
        <end position="290"/>
    </location>
</feature>
<dbReference type="EMBL" id="JAIMJA010000006">
    <property type="protein sequence ID" value="MCE2594647.1"/>
    <property type="molecule type" value="Genomic_DNA"/>
</dbReference>
<organism evidence="5 6">
    <name type="scientific">Motilimonas cestriensis</name>
    <dbReference type="NCBI Taxonomy" id="2742685"/>
    <lineage>
        <taxon>Bacteria</taxon>
        <taxon>Pseudomonadati</taxon>
        <taxon>Pseudomonadota</taxon>
        <taxon>Gammaproteobacteria</taxon>
        <taxon>Alteromonadales</taxon>
        <taxon>Alteromonadales genera incertae sedis</taxon>
        <taxon>Motilimonas</taxon>
    </lineage>
</organism>
<dbReference type="PROSITE" id="PS50885">
    <property type="entry name" value="HAMP"/>
    <property type="match status" value="1"/>
</dbReference>
<reference evidence="5 6" key="1">
    <citation type="journal article" date="2022" name="Environ. Microbiol. Rep.">
        <title>Eco-phylogenetic analyses reveal divergent evolution of vitamin B12 metabolism in the marine bacterial family 'Psychromonadaceae'.</title>
        <authorList>
            <person name="Jin X."/>
            <person name="Yang Y."/>
            <person name="Cao H."/>
            <person name="Gao B."/>
            <person name="Zhao Z."/>
        </authorList>
    </citation>
    <scope>NUCLEOTIDE SEQUENCE [LARGE SCALE GENOMIC DNA]</scope>
    <source>
        <strain evidence="5 6">MKS20</strain>
    </source>
</reference>
<dbReference type="SMART" id="SM00304">
    <property type="entry name" value="HAMP"/>
    <property type="match status" value="1"/>
</dbReference>
<evidence type="ECO:0000259" key="3">
    <source>
        <dbReference type="PROSITE" id="PS50885"/>
    </source>
</evidence>
<feature type="domain" description="GGDEF" evidence="4">
    <location>
        <begin position="374"/>
        <end position="503"/>
    </location>
</feature>
<dbReference type="SMART" id="SM00052">
    <property type="entry name" value="EAL"/>
    <property type="match status" value="1"/>
</dbReference>
<dbReference type="CDD" id="cd06225">
    <property type="entry name" value="HAMP"/>
    <property type="match status" value="1"/>
</dbReference>
<gene>
    <name evidence="5" type="ORF">K6Y31_07445</name>
</gene>
<dbReference type="InterPro" id="IPR000160">
    <property type="entry name" value="GGDEF_dom"/>
</dbReference>
<dbReference type="SMART" id="SM00267">
    <property type="entry name" value="GGDEF"/>
    <property type="match status" value="1"/>
</dbReference>
<keyword evidence="1" id="KW-1133">Transmembrane helix</keyword>
<dbReference type="Gene3D" id="3.20.20.450">
    <property type="entry name" value="EAL domain"/>
    <property type="match status" value="1"/>
</dbReference>
<dbReference type="Gene3D" id="6.10.340.10">
    <property type="match status" value="1"/>
</dbReference>
<evidence type="ECO:0000259" key="2">
    <source>
        <dbReference type="PROSITE" id="PS50883"/>
    </source>
</evidence>
<dbReference type="CDD" id="cd01948">
    <property type="entry name" value="EAL"/>
    <property type="match status" value="1"/>
</dbReference>
<keyword evidence="1" id="KW-0472">Membrane</keyword>
<dbReference type="NCBIfam" id="TIGR00254">
    <property type="entry name" value="GGDEF"/>
    <property type="match status" value="1"/>
</dbReference>
<dbReference type="SUPFAM" id="SSF55073">
    <property type="entry name" value="Nucleotide cyclase"/>
    <property type="match status" value="1"/>
</dbReference>
<keyword evidence="1" id="KW-0812">Transmembrane</keyword>
<dbReference type="InterPro" id="IPR029787">
    <property type="entry name" value="Nucleotide_cyclase"/>
</dbReference>
<accession>A0ABS8W8F9</accession>
<dbReference type="Pfam" id="PF00563">
    <property type="entry name" value="EAL"/>
    <property type="match status" value="1"/>
</dbReference>
<dbReference type="PROSITE" id="PS50887">
    <property type="entry name" value="GGDEF"/>
    <property type="match status" value="1"/>
</dbReference>
<dbReference type="PANTHER" id="PTHR33121">
    <property type="entry name" value="CYCLIC DI-GMP PHOSPHODIESTERASE PDEF"/>
    <property type="match status" value="1"/>
</dbReference>
<keyword evidence="6" id="KW-1185">Reference proteome</keyword>
<dbReference type="InterPro" id="IPR035919">
    <property type="entry name" value="EAL_sf"/>
</dbReference>
<dbReference type="Pfam" id="PF00672">
    <property type="entry name" value="HAMP"/>
    <property type="match status" value="1"/>
</dbReference>
<dbReference type="InterPro" id="IPR001633">
    <property type="entry name" value="EAL_dom"/>
</dbReference>
<comment type="caution">
    <text evidence="5">The sequence shown here is derived from an EMBL/GenBank/DDBJ whole genome shotgun (WGS) entry which is preliminary data.</text>
</comment>
<evidence type="ECO:0000256" key="1">
    <source>
        <dbReference type="SAM" id="Phobius"/>
    </source>
</evidence>
<dbReference type="Gene3D" id="3.30.70.270">
    <property type="match status" value="1"/>
</dbReference>
<dbReference type="InterPro" id="IPR003660">
    <property type="entry name" value="HAMP_dom"/>
</dbReference>
<dbReference type="InterPro" id="IPR043128">
    <property type="entry name" value="Rev_trsase/Diguanyl_cyclase"/>
</dbReference>
<dbReference type="Pfam" id="PF00990">
    <property type="entry name" value="GGDEF"/>
    <property type="match status" value="1"/>
</dbReference>
<dbReference type="PANTHER" id="PTHR33121:SF71">
    <property type="entry name" value="OXYGEN SENSOR PROTEIN DOSP"/>
    <property type="match status" value="1"/>
</dbReference>
<dbReference type="Proteomes" id="UP001201273">
    <property type="component" value="Unassembled WGS sequence"/>
</dbReference>
<protein>
    <submittedName>
        <fullName evidence="5">EAL domain-containing protein</fullName>
    </submittedName>
</protein>
<proteinExistence type="predicted"/>
<evidence type="ECO:0000313" key="5">
    <source>
        <dbReference type="EMBL" id="MCE2594647.1"/>
    </source>
</evidence>